<sequence>MTQLDSQQFDNEIKVNADQRREVDINVKIQNLGINQLNNEVQVDVNERVPPSIRVGALGEDTDIDTEVDQLLLGEREDDIEVNVEEREVGRRWNTVAPDVALEDVQVQVDIDDLGLAELDDEVKVNVEERGNTPWVVWVGWQAVACNEDIGIHIDECRWRGGVEARFTNSVVWSRQSDDYVDQEDRRDGGSKEFEHIGLLCSPWAIRTDLENTEDDCLEICSG</sequence>
<proteinExistence type="predicted"/>
<dbReference type="EMBL" id="MU157834">
    <property type="protein sequence ID" value="KAF9531705.1"/>
    <property type="molecule type" value="Genomic_DNA"/>
</dbReference>
<dbReference type="Proteomes" id="UP000807306">
    <property type="component" value="Unassembled WGS sequence"/>
</dbReference>
<name>A0A9P6EM81_9AGAR</name>
<dbReference type="AlphaFoldDB" id="A0A9P6EM81"/>
<organism evidence="1 2">
    <name type="scientific">Crepidotus variabilis</name>
    <dbReference type="NCBI Taxonomy" id="179855"/>
    <lineage>
        <taxon>Eukaryota</taxon>
        <taxon>Fungi</taxon>
        <taxon>Dikarya</taxon>
        <taxon>Basidiomycota</taxon>
        <taxon>Agaricomycotina</taxon>
        <taxon>Agaricomycetes</taxon>
        <taxon>Agaricomycetidae</taxon>
        <taxon>Agaricales</taxon>
        <taxon>Agaricineae</taxon>
        <taxon>Crepidotaceae</taxon>
        <taxon>Crepidotus</taxon>
    </lineage>
</organism>
<comment type="caution">
    <text evidence="1">The sequence shown here is derived from an EMBL/GenBank/DDBJ whole genome shotgun (WGS) entry which is preliminary data.</text>
</comment>
<evidence type="ECO:0000313" key="1">
    <source>
        <dbReference type="EMBL" id="KAF9531705.1"/>
    </source>
</evidence>
<keyword evidence="2" id="KW-1185">Reference proteome</keyword>
<gene>
    <name evidence="1" type="ORF">CPB83DRAFT_848589</name>
</gene>
<reference evidence="1" key="1">
    <citation type="submission" date="2020-11" db="EMBL/GenBank/DDBJ databases">
        <authorList>
            <consortium name="DOE Joint Genome Institute"/>
            <person name="Ahrendt S."/>
            <person name="Riley R."/>
            <person name="Andreopoulos W."/>
            <person name="Labutti K."/>
            <person name="Pangilinan J."/>
            <person name="Ruiz-Duenas F.J."/>
            <person name="Barrasa J.M."/>
            <person name="Sanchez-Garcia M."/>
            <person name="Camarero S."/>
            <person name="Miyauchi S."/>
            <person name="Serrano A."/>
            <person name="Linde D."/>
            <person name="Babiker R."/>
            <person name="Drula E."/>
            <person name="Ayuso-Fernandez I."/>
            <person name="Pacheco R."/>
            <person name="Padilla G."/>
            <person name="Ferreira P."/>
            <person name="Barriuso J."/>
            <person name="Kellner H."/>
            <person name="Castanera R."/>
            <person name="Alfaro M."/>
            <person name="Ramirez L."/>
            <person name="Pisabarro A.G."/>
            <person name="Kuo A."/>
            <person name="Tritt A."/>
            <person name="Lipzen A."/>
            <person name="He G."/>
            <person name="Yan M."/>
            <person name="Ng V."/>
            <person name="Cullen D."/>
            <person name="Martin F."/>
            <person name="Rosso M.-N."/>
            <person name="Henrissat B."/>
            <person name="Hibbett D."/>
            <person name="Martinez A.T."/>
            <person name="Grigoriev I.V."/>
        </authorList>
    </citation>
    <scope>NUCLEOTIDE SEQUENCE</scope>
    <source>
        <strain evidence="1">CBS 506.95</strain>
    </source>
</reference>
<evidence type="ECO:0000313" key="2">
    <source>
        <dbReference type="Proteomes" id="UP000807306"/>
    </source>
</evidence>
<accession>A0A9P6EM81</accession>
<protein>
    <submittedName>
        <fullName evidence="1">Uncharacterized protein</fullName>
    </submittedName>
</protein>